<gene>
    <name evidence="3" type="ORF">EWM59_00360</name>
</gene>
<feature type="transmembrane region" description="Helical" evidence="1">
    <location>
        <begin position="123"/>
        <end position="142"/>
    </location>
</feature>
<protein>
    <recommendedName>
        <fullName evidence="5">Glycine zipper family protein</fullName>
    </recommendedName>
</protein>
<feature type="signal peptide" evidence="2">
    <location>
        <begin position="1"/>
        <end position="21"/>
    </location>
</feature>
<keyword evidence="1" id="KW-0472">Membrane</keyword>
<evidence type="ECO:0008006" key="5">
    <source>
        <dbReference type="Google" id="ProtNLM"/>
    </source>
</evidence>
<keyword evidence="1" id="KW-1133">Transmembrane helix</keyword>
<dbReference type="RefSeq" id="WP_130018945.1">
    <property type="nucleotide sequence ID" value="NZ_SEWF01000001.1"/>
</dbReference>
<keyword evidence="4" id="KW-1185">Reference proteome</keyword>
<feature type="chain" id="PRO_5020186750" description="Glycine zipper family protein" evidence="2">
    <location>
        <begin position="22"/>
        <end position="145"/>
    </location>
</feature>
<keyword evidence="1" id="KW-0812">Transmembrane</keyword>
<dbReference type="EMBL" id="SEWF01000001">
    <property type="protein sequence ID" value="RYU97608.1"/>
    <property type="molecule type" value="Genomic_DNA"/>
</dbReference>
<organism evidence="3 4">
    <name type="scientific">Emticicia agri</name>
    <dbReference type="NCBI Taxonomy" id="2492393"/>
    <lineage>
        <taxon>Bacteria</taxon>
        <taxon>Pseudomonadati</taxon>
        <taxon>Bacteroidota</taxon>
        <taxon>Cytophagia</taxon>
        <taxon>Cytophagales</taxon>
        <taxon>Leadbetterellaceae</taxon>
        <taxon>Emticicia</taxon>
    </lineage>
</organism>
<accession>A0A4Q5M5B0</accession>
<dbReference type="AlphaFoldDB" id="A0A4Q5M5B0"/>
<comment type="caution">
    <text evidence="3">The sequence shown here is derived from an EMBL/GenBank/DDBJ whole genome shotgun (WGS) entry which is preliminary data.</text>
</comment>
<evidence type="ECO:0000256" key="2">
    <source>
        <dbReference type="SAM" id="SignalP"/>
    </source>
</evidence>
<name>A0A4Q5M5B0_9BACT</name>
<proteinExistence type="predicted"/>
<evidence type="ECO:0000313" key="3">
    <source>
        <dbReference type="EMBL" id="RYU97608.1"/>
    </source>
</evidence>
<dbReference type="OrthoDB" id="957141at2"/>
<dbReference type="Proteomes" id="UP000293162">
    <property type="component" value="Unassembled WGS sequence"/>
</dbReference>
<feature type="transmembrane region" description="Helical" evidence="1">
    <location>
        <begin position="93"/>
        <end position="111"/>
    </location>
</feature>
<evidence type="ECO:0000256" key="1">
    <source>
        <dbReference type="SAM" id="Phobius"/>
    </source>
</evidence>
<sequence length="145" mass="16260">MKTKWNLLLIFLFCATISGFAATSSAADLEYKEQTVDNEFAKIEKLEQFLVSHPKATLETVKKTNPELLEGFELIATTETNFSPTKEMPIVGGFWWGCCLGIVGLGLVYFITDNDKDQVRQALWGCIIATILWGIGGIWNPFGWF</sequence>
<evidence type="ECO:0000313" key="4">
    <source>
        <dbReference type="Proteomes" id="UP000293162"/>
    </source>
</evidence>
<reference evidence="3 4" key="1">
    <citation type="submission" date="2019-02" db="EMBL/GenBank/DDBJ databases">
        <title>Bacterial novel species Emticicia sp. 17J42-9 isolated from soil.</title>
        <authorList>
            <person name="Jung H.-Y."/>
        </authorList>
    </citation>
    <scope>NUCLEOTIDE SEQUENCE [LARGE SCALE GENOMIC DNA]</scope>
    <source>
        <strain evidence="3 4">17J42-9</strain>
    </source>
</reference>
<keyword evidence="2" id="KW-0732">Signal</keyword>